<keyword evidence="2" id="KW-0805">Transcription regulation</keyword>
<feature type="domain" description="RNA polymerase sigma factor 70 region 4 type 2" evidence="6">
    <location>
        <begin position="116"/>
        <end position="163"/>
    </location>
</feature>
<keyword evidence="7" id="KW-0240">DNA-directed RNA polymerase</keyword>
<evidence type="ECO:0000313" key="7">
    <source>
        <dbReference type="EMBL" id="GGI15745.1"/>
    </source>
</evidence>
<dbReference type="InterPro" id="IPR014300">
    <property type="entry name" value="RNA_pol_sigma-V"/>
</dbReference>
<organism evidence="7 8">
    <name type="scientific">Gottfriedia solisilvae</name>
    <dbReference type="NCBI Taxonomy" id="1516104"/>
    <lineage>
        <taxon>Bacteria</taxon>
        <taxon>Bacillati</taxon>
        <taxon>Bacillota</taxon>
        <taxon>Bacilli</taxon>
        <taxon>Bacillales</taxon>
        <taxon>Bacillaceae</taxon>
        <taxon>Gottfriedia</taxon>
    </lineage>
</organism>
<proteinExistence type="inferred from homology"/>
<keyword evidence="8" id="KW-1185">Reference proteome</keyword>
<sequence>MIDINLILDAINGDEEAFETIIKAESDKLYKTAILYVRNKEDALDVIQETVYKAFVSINQLNNPEYFSTWLIRILIHASYQLLNKKNKTVLSGDALIHKILETNHQNVEMDIDLPYALSTLDNSYQTAIILFYYHDLSIKSIAEAMEKPEGTIKTYLRRAKIELKKVIEGAKNYEQRMV</sequence>
<keyword evidence="3" id="KW-0731">Sigma factor</keyword>
<dbReference type="InterPro" id="IPR013324">
    <property type="entry name" value="RNA_pol_sigma_r3/r4-like"/>
</dbReference>
<dbReference type="GO" id="GO:0006352">
    <property type="term" value="P:DNA-templated transcription initiation"/>
    <property type="evidence" value="ECO:0007669"/>
    <property type="project" value="InterPro"/>
</dbReference>
<evidence type="ECO:0000313" key="8">
    <source>
        <dbReference type="Proteomes" id="UP000626244"/>
    </source>
</evidence>
<dbReference type="InterPro" id="IPR014284">
    <property type="entry name" value="RNA_pol_sigma-70_dom"/>
</dbReference>
<evidence type="ECO:0000259" key="6">
    <source>
        <dbReference type="Pfam" id="PF08281"/>
    </source>
</evidence>
<dbReference type="RefSeq" id="WP_167374465.1">
    <property type="nucleotide sequence ID" value="NZ_BMHB01000001.1"/>
</dbReference>
<dbReference type="SUPFAM" id="SSF88659">
    <property type="entry name" value="Sigma3 and sigma4 domains of RNA polymerase sigma factors"/>
    <property type="match status" value="1"/>
</dbReference>
<protein>
    <submittedName>
        <fullName evidence="7">DNA-directed RNA polymerase sigma-70 factor</fullName>
    </submittedName>
</protein>
<dbReference type="NCBIfam" id="TIGR02954">
    <property type="entry name" value="Sig70_famx3"/>
    <property type="match status" value="1"/>
</dbReference>
<accession>A0A8J3AKW9</accession>
<gene>
    <name evidence="7" type="ORF">GCM10007380_29560</name>
</gene>
<dbReference type="GO" id="GO:0003677">
    <property type="term" value="F:DNA binding"/>
    <property type="evidence" value="ECO:0007669"/>
    <property type="project" value="InterPro"/>
</dbReference>
<dbReference type="InterPro" id="IPR013249">
    <property type="entry name" value="RNA_pol_sigma70_r4_t2"/>
</dbReference>
<dbReference type="NCBIfam" id="TIGR02937">
    <property type="entry name" value="sigma70-ECF"/>
    <property type="match status" value="1"/>
</dbReference>
<dbReference type="AlphaFoldDB" id="A0A8J3AKW9"/>
<dbReference type="Proteomes" id="UP000626244">
    <property type="component" value="Unassembled WGS sequence"/>
</dbReference>
<comment type="caution">
    <text evidence="7">The sequence shown here is derived from an EMBL/GenBank/DDBJ whole genome shotgun (WGS) entry which is preliminary data.</text>
</comment>
<evidence type="ECO:0000256" key="3">
    <source>
        <dbReference type="ARBA" id="ARBA00023082"/>
    </source>
</evidence>
<dbReference type="InterPro" id="IPR036388">
    <property type="entry name" value="WH-like_DNA-bd_sf"/>
</dbReference>
<dbReference type="Gene3D" id="1.10.1740.10">
    <property type="match status" value="1"/>
</dbReference>
<name>A0A8J3AKW9_9BACI</name>
<dbReference type="InterPro" id="IPR007627">
    <property type="entry name" value="RNA_pol_sigma70_r2"/>
</dbReference>
<dbReference type="CDD" id="cd06171">
    <property type="entry name" value="Sigma70_r4"/>
    <property type="match status" value="1"/>
</dbReference>
<evidence type="ECO:0000256" key="1">
    <source>
        <dbReference type="ARBA" id="ARBA00010641"/>
    </source>
</evidence>
<evidence type="ECO:0000256" key="2">
    <source>
        <dbReference type="ARBA" id="ARBA00023015"/>
    </source>
</evidence>
<dbReference type="PANTHER" id="PTHR43133">
    <property type="entry name" value="RNA POLYMERASE ECF-TYPE SIGMA FACTO"/>
    <property type="match status" value="1"/>
</dbReference>
<dbReference type="PANTHER" id="PTHR43133:SF51">
    <property type="entry name" value="RNA POLYMERASE SIGMA FACTOR"/>
    <property type="match status" value="1"/>
</dbReference>
<dbReference type="SUPFAM" id="SSF88946">
    <property type="entry name" value="Sigma2 domain of RNA polymerase sigma factors"/>
    <property type="match status" value="1"/>
</dbReference>
<evidence type="ECO:0000259" key="5">
    <source>
        <dbReference type="Pfam" id="PF04542"/>
    </source>
</evidence>
<evidence type="ECO:0000256" key="4">
    <source>
        <dbReference type="ARBA" id="ARBA00023163"/>
    </source>
</evidence>
<reference evidence="8" key="1">
    <citation type="journal article" date="2019" name="Int. J. Syst. Evol. Microbiol.">
        <title>The Global Catalogue of Microorganisms (GCM) 10K type strain sequencing project: providing services to taxonomists for standard genome sequencing and annotation.</title>
        <authorList>
            <consortium name="The Broad Institute Genomics Platform"/>
            <consortium name="The Broad Institute Genome Sequencing Center for Infectious Disease"/>
            <person name="Wu L."/>
            <person name="Ma J."/>
        </authorList>
    </citation>
    <scope>NUCLEOTIDE SEQUENCE [LARGE SCALE GENOMIC DNA]</scope>
    <source>
        <strain evidence="8">CGMCC 1.14993</strain>
    </source>
</reference>
<dbReference type="InterPro" id="IPR013325">
    <property type="entry name" value="RNA_pol_sigma_r2"/>
</dbReference>
<keyword evidence="4" id="KW-0804">Transcription</keyword>
<dbReference type="Pfam" id="PF04542">
    <property type="entry name" value="Sigma70_r2"/>
    <property type="match status" value="1"/>
</dbReference>
<dbReference type="Gene3D" id="1.10.10.10">
    <property type="entry name" value="Winged helix-like DNA-binding domain superfamily/Winged helix DNA-binding domain"/>
    <property type="match status" value="1"/>
</dbReference>
<comment type="similarity">
    <text evidence="1">Belongs to the sigma-70 factor family. ECF subfamily.</text>
</comment>
<dbReference type="InterPro" id="IPR039425">
    <property type="entry name" value="RNA_pol_sigma-70-like"/>
</dbReference>
<dbReference type="GO" id="GO:0000428">
    <property type="term" value="C:DNA-directed RNA polymerase complex"/>
    <property type="evidence" value="ECO:0007669"/>
    <property type="project" value="UniProtKB-KW"/>
</dbReference>
<dbReference type="Pfam" id="PF08281">
    <property type="entry name" value="Sigma70_r4_2"/>
    <property type="match status" value="1"/>
</dbReference>
<feature type="domain" description="RNA polymerase sigma-70 region 2" evidence="5">
    <location>
        <begin position="22"/>
        <end position="88"/>
    </location>
</feature>
<dbReference type="EMBL" id="BMHB01000001">
    <property type="protein sequence ID" value="GGI15745.1"/>
    <property type="molecule type" value="Genomic_DNA"/>
</dbReference>
<dbReference type="GO" id="GO:0016987">
    <property type="term" value="F:sigma factor activity"/>
    <property type="evidence" value="ECO:0007669"/>
    <property type="project" value="UniProtKB-KW"/>
</dbReference>